<evidence type="ECO:0008006" key="5">
    <source>
        <dbReference type="Google" id="ProtNLM"/>
    </source>
</evidence>
<reference evidence="2 4" key="2">
    <citation type="journal article" date="2014" name="BMC Genomics">
        <title>An improved genome release (version Mt4.0) for the model legume Medicago truncatula.</title>
        <authorList>
            <person name="Tang H."/>
            <person name="Krishnakumar V."/>
            <person name="Bidwell S."/>
            <person name="Rosen B."/>
            <person name="Chan A."/>
            <person name="Zhou S."/>
            <person name="Gentzbittel L."/>
            <person name="Childs K.L."/>
            <person name="Yandell M."/>
            <person name="Gundlach H."/>
            <person name="Mayer K.F."/>
            <person name="Schwartz D.C."/>
            <person name="Town C.D."/>
        </authorList>
    </citation>
    <scope>GENOME REANNOTATION</scope>
    <source>
        <strain evidence="3 4">cv. Jemalong A17</strain>
    </source>
</reference>
<proteinExistence type="predicted"/>
<keyword evidence="4" id="KW-1185">Reference proteome</keyword>
<accession>G7KLN2</accession>
<feature type="signal peptide" evidence="1">
    <location>
        <begin position="1"/>
        <end position="18"/>
    </location>
</feature>
<evidence type="ECO:0000313" key="3">
    <source>
        <dbReference type="EnsemblPlants" id="AES76511"/>
    </source>
</evidence>
<reference evidence="2 4" key="1">
    <citation type="journal article" date="2011" name="Nature">
        <title>The Medicago genome provides insight into the evolution of rhizobial symbioses.</title>
        <authorList>
            <person name="Young N.D."/>
            <person name="Debelle F."/>
            <person name="Oldroyd G.E."/>
            <person name="Geurts R."/>
            <person name="Cannon S.B."/>
            <person name="Udvardi M.K."/>
            <person name="Benedito V.A."/>
            <person name="Mayer K.F."/>
            <person name="Gouzy J."/>
            <person name="Schoof H."/>
            <person name="Van de Peer Y."/>
            <person name="Proost S."/>
            <person name="Cook D.R."/>
            <person name="Meyers B.C."/>
            <person name="Spannagl M."/>
            <person name="Cheung F."/>
            <person name="De Mita S."/>
            <person name="Krishnakumar V."/>
            <person name="Gundlach H."/>
            <person name="Zhou S."/>
            <person name="Mudge J."/>
            <person name="Bharti A.K."/>
            <person name="Murray J.D."/>
            <person name="Naoumkina M.A."/>
            <person name="Rosen B."/>
            <person name="Silverstein K.A."/>
            <person name="Tang H."/>
            <person name="Rombauts S."/>
            <person name="Zhao P.X."/>
            <person name="Zhou P."/>
            <person name="Barbe V."/>
            <person name="Bardou P."/>
            <person name="Bechner M."/>
            <person name="Bellec A."/>
            <person name="Berger A."/>
            <person name="Berges H."/>
            <person name="Bidwell S."/>
            <person name="Bisseling T."/>
            <person name="Choisne N."/>
            <person name="Couloux A."/>
            <person name="Denny R."/>
            <person name="Deshpande S."/>
            <person name="Dai X."/>
            <person name="Doyle J.J."/>
            <person name="Dudez A.M."/>
            <person name="Farmer A.D."/>
            <person name="Fouteau S."/>
            <person name="Franken C."/>
            <person name="Gibelin C."/>
            <person name="Gish J."/>
            <person name="Goldstein S."/>
            <person name="Gonzalez A.J."/>
            <person name="Green P.J."/>
            <person name="Hallab A."/>
            <person name="Hartog M."/>
            <person name="Hua A."/>
            <person name="Humphray S.J."/>
            <person name="Jeong D.H."/>
            <person name="Jing Y."/>
            <person name="Jocker A."/>
            <person name="Kenton S.M."/>
            <person name="Kim D.J."/>
            <person name="Klee K."/>
            <person name="Lai H."/>
            <person name="Lang C."/>
            <person name="Lin S."/>
            <person name="Macmil S.L."/>
            <person name="Magdelenat G."/>
            <person name="Matthews L."/>
            <person name="McCorrison J."/>
            <person name="Monaghan E.L."/>
            <person name="Mun J.H."/>
            <person name="Najar F.Z."/>
            <person name="Nicholson C."/>
            <person name="Noirot C."/>
            <person name="O'Bleness M."/>
            <person name="Paule C.R."/>
            <person name="Poulain J."/>
            <person name="Prion F."/>
            <person name="Qin B."/>
            <person name="Qu C."/>
            <person name="Retzel E.F."/>
            <person name="Riddle C."/>
            <person name="Sallet E."/>
            <person name="Samain S."/>
            <person name="Samson N."/>
            <person name="Sanders I."/>
            <person name="Saurat O."/>
            <person name="Scarpelli C."/>
            <person name="Schiex T."/>
            <person name="Segurens B."/>
            <person name="Severin A.J."/>
            <person name="Sherrier D.J."/>
            <person name="Shi R."/>
            <person name="Sims S."/>
            <person name="Singer S.R."/>
            <person name="Sinharoy S."/>
            <person name="Sterck L."/>
            <person name="Viollet A."/>
            <person name="Wang B.B."/>
            <person name="Wang K."/>
            <person name="Wang M."/>
            <person name="Wang X."/>
            <person name="Warfsmann J."/>
            <person name="Weissenbach J."/>
            <person name="White D.D."/>
            <person name="White J.D."/>
            <person name="Wiley G.B."/>
            <person name="Wincker P."/>
            <person name="Xing Y."/>
            <person name="Yang L."/>
            <person name="Yao Z."/>
            <person name="Ying F."/>
            <person name="Zhai J."/>
            <person name="Zhou L."/>
            <person name="Zuber A."/>
            <person name="Denarie J."/>
            <person name="Dixon R.A."/>
            <person name="May G.D."/>
            <person name="Schwartz D.C."/>
            <person name="Rogers J."/>
            <person name="Quetier F."/>
            <person name="Town C.D."/>
            <person name="Roe B.A."/>
        </authorList>
    </citation>
    <scope>NUCLEOTIDE SEQUENCE [LARGE SCALE GENOMIC DNA]</scope>
    <source>
        <strain evidence="2">A17</strain>
        <strain evidence="3 4">cv. Jemalong A17</strain>
    </source>
</reference>
<dbReference type="Proteomes" id="UP000002051">
    <property type="component" value="Chromosome 6"/>
</dbReference>
<reference evidence="3" key="3">
    <citation type="submission" date="2015-04" db="UniProtKB">
        <authorList>
            <consortium name="EnsemblPlants"/>
        </authorList>
    </citation>
    <scope>IDENTIFICATION</scope>
    <source>
        <strain evidence="3">cv. Jemalong A17</strain>
    </source>
</reference>
<dbReference type="PaxDb" id="3880-AES76511"/>
<name>G7KLN2_MEDTR</name>
<keyword evidence="1" id="KW-0732">Signal</keyword>
<evidence type="ECO:0000313" key="4">
    <source>
        <dbReference type="Proteomes" id="UP000002051"/>
    </source>
</evidence>
<evidence type="ECO:0000313" key="2">
    <source>
        <dbReference type="EMBL" id="AES76511.1"/>
    </source>
</evidence>
<dbReference type="EnsemblPlants" id="AES76511">
    <property type="protein sequence ID" value="AES76511"/>
    <property type="gene ID" value="MTR_6g080610"/>
</dbReference>
<protein>
    <recommendedName>
        <fullName evidence="5">Transmembrane protein</fullName>
    </recommendedName>
</protein>
<dbReference type="AlphaFoldDB" id="G7KLN2"/>
<evidence type="ECO:0000256" key="1">
    <source>
        <dbReference type="SAM" id="SignalP"/>
    </source>
</evidence>
<dbReference type="HOGENOM" id="CLU_2323980_0_0_1"/>
<sequence>MGCLPFLIWGYLLVCVAGEAWKWCMLLPWEEEQVRELYELLNPIGVHANKDTAPSREYLETKVNQIEAMVKFHLKKVLCMGVANGNVFSRFATNCYDES</sequence>
<feature type="chain" id="PRO_5014573717" description="Transmembrane protein" evidence="1">
    <location>
        <begin position="19"/>
        <end position="99"/>
    </location>
</feature>
<gene>
    <name evidence="2" type="ordered locus">MTR_6g080610</name>
</gene>
<organism evidence="2 4">
    <name type="scientific">Medicago truncatula</name>
    <name type="common">Barrel medic</name>
    <name type="synonym">Medicago tribuloides</name>
    <dbReference type="NCBI Taxonomy" id="3880"/>
    <lineage>
        <taxon>Eukaryota</taxon>
        <taxon>Viridiplantae</taxon>
        <taxon>Streptophyta</taxon>
        <taxon>Embryophyta</taxon>
        <taxon>Tracheophyta</taxon>
        <taxon>Spermatophyta</taxon>
        <taxon>Magnoliopsida</taxon>
        <taxon>eudicotyledons</taxon>
        <taxon>Gunneridae</taxon>
        <taxon>Pentapetalae</taxon>
        <taxon>rosids</taxon>
        <taxon>fabids</taxon>
        <taxon>Fabales</taxon>
        <taxon>Fabaceae</taxon>
        <taxon>Papilionoideae</taxon>
        <taxon>50 kb inversion clade</taxon>
        <taxon>NPAAA clade</taxon>
        <taxon>Hologalegina</taxon>
        <taxon>IRL clade</taxon>
        <taxon>Trifolieae</taxon>
        <taxon>Medicago</taxon>
    </lineage>
</organism>
<dbReference type="EMBL" id="CM001222">
    <property type="protein sequence ID" value="AES76511.1"/>
    <property type="molecule type" value="Genomic_DNA"/>
</dbReference>